<dbReference type="OrthoDB" id="9931671at2"/>
<reference evidence="1 2" key="1">
    <citation type="journal article" date="2017" name="Front. Microbiol.">
        <title>Double-Face Meets the Bacterial World: The Opportunistic Pathogen Stenotrophomonas maltophilia.</title>
        <authorList>
            <person name="Lira F."/>
            <person name="Berg G."/>
            <person name="Martinez J.L."/>
        </authorList>
    </citation>
    <scope>NUCLEOTIDE SEQUENCE [LARGE SCALE GENOMIC DNA]</scope>
    <source>
        <strain evidence="1 2">EA1</strain>
    </source>
</reference>
<gene>
    <name evidence="1" type="ORF">B9Y64_06140</name>
</gene>
<dbReference type="EMBL" id="NEQV01000002">
    <property type="protein sequence ID" value="PJL31168.1"/>
    <property type="molecule type" value="Genomic_DNA"/>
</dbReference>
<dbReference type="AlphaFoldDB" id="A0A2J0UCJ7"/>
<sequence>MTYTLAQLRGFTDAAAQDDRNQIAELAVATRMAMAAPPADWQLYLAALRGQTQPPPKSGTSTNG</sequence>
<name>A0A2J0UCJ7_STEMA</name>
<dbReference type="Proteomes" id="UP000230167">
    <property type="component" value="Unassembled WGS sequence"/>
</dbReference>
<evidence type="ECO:0000313" key="1">
    <source>
        <dbReference type="EMBL" id="PJL31168.1"/>
    </source>
</evidence>
<evidence type="ECO:0000313" key="2">
    <source>
        <dbReference type="Proteomes" id="UP000230167"/>
    </source>
</evidence>
<accession>A0A2J0UCJ7</accession>
<dbReference type="RefSeq" id="WP_100439951.1">
    <property type="nucleotide sequence ID" value="NZ_NEQV01000002.1"/>
</dbReference>
<protein>
    <submittedName>
        <fullName evidence="1">Uncharacterized protein</fullName>
    </submittedName>
</protein>
<proteinExistence type="predicted"/>
<comment type="caution">
    <text evidence="1">The sequence shown here is derived from an EMBL/GenBank/DDBJ whole genome shotgun (WGS) entry which is preliminary data.</text>
</comment>
<organism evidence="1 2">
    <name type="scientific">Stenotrophomonas maltophilia</name>
    <name type="common">Pseudomonas maltophilia</name>
    <name type="synonym">Xanthomonas maltophilia</name>
    <dbReference type="NCBI Taxonomy" id="40324"/>
    <lineage>
        <taxon>Bacteria</taxon>
        <taxon>Pseudomonadati</taxon>
        <taxon>Pseudomonadota</taxon>
        <taxon>Gammaproteobacteria</taxon>
        <taxon>Lysobacterales</taxon>
        <taxon>Lysobacteraceae</taxon>
        <taxon>Stenotrophomonas</taxon>
        <taxon>Stenotrophomonas maltophilia group</taxon>
    </lineage>
</organism>